<comment type="caution">
    <text evidence="1">The sequence shown here is derived from an EMBL/GenBank/DDBJ whole genome shotgun (WGS) entry which is preliminary data.</text>
</comment>
<dbReference type="AlphaFoldDB" id="A0A9D3VYY0"/>
<evidence type="ECO:0000313" key="2">
    <source>
        <dbReference type="Proteomes" id="UP000828251"/>
    </source>
</evidence>
<protein>
    <submittedName>
        <fullName evidence="1">Uncharacterized protein</fullName>
    </submittedName>
</protein>
<proteinExistence type="predicted"/>
<reference evidence="1 2" key="1">
    <citation type="journal article" date="2021" name="Plant Biotechnol. J.">
        <title>Multi-omics assisted identification of the key and species-specific regulatory components of drought-tolerant mechanisms in Gossypium stocksii.</title>
        <authorList>
            <person name="Yu D."/>
            <person name="Ke L."/>
            <person name="Zhang D."/>
            <person name="Wu Y."/>
            <person name="Sun Y."/>
            <person name="Mei J."/>
            <person name="Sun J."/>
            <person name="Sun Y."/>
        </authorList>
    </citation>
    <scope>NUCLEOTIDE SEQUENCE [LARGE SCALE GENOMIC DNA]</scope>
    <source>
        <strain evidence="2">cv. E1</strain>
        <tissue evidence="1">Leaf</tissue>
    </source>
</reference>
<name>A0A9D3VYY0_9ROSI</name>
<sequence>MGVVGMAPGTDSVLYLINSALQCIGDVTTERFLALLWSIWLHRNISFWRNVEVQASYFVFYAGSRHNRLLANCKLFLRLLRLPFVGGSLHRRDGSNEILMRLY</sequence>
<dbReference type="OrthoDB" id="10409484at2759"/>
<gene>
    <name evidence="1" type="ORF">J1N35_015815</name>
</gene>
<dbReference type="EMBL" id="JAIQCV010000005">
    <property type="protein sequence ID" value="KAH1098894.1"/>
    <property type="molecule type" value="Genomic_DNA"/>
</dbReference>
<organism evidence="1 2">
    <name type="scientific">Gossypium stocksii</name>
    <dbReference type="NCBI Taxonomy" id="47602"/>
    <lineage>
        <taxon>Eukaryota</taxon>
        <taxon>Viridiplantae</taxon>
        <taxon>Streptophyta</taxon>
        <taxon>Embryophyta</taxon>
        <taxon>Tracheophyta</taxon>
        <taxon>Spermatophyta</taxon>
        <taxon>Magnoliopsida</taxon>
        <taxon>eudicotyledons</taxon>
        <taxon>Gunneridae</taxon>
        <taxon>Pentapetalae</taxon>
        <taxon>rosids</taxon>
        <taxon>malvids</taxon>
        <taxon>Malvales</taxon>
        <taxon>Malvaceae</taxon>
        <taxon>Malvoideae</taxon>
        <taxon>Gossypium</taxon>
    </lineage>
</organism>
<evidence type="ECO:0000313" key="1">
    <source>
        <dbReference type="EMBL" id="KAH1098894.1"/>
    </source>
</evidence>
<keyword evidence="2" id="KW-1185">Reference proteome</keyword>
<dbReference type="Proteomes" id="UP000828251">
    <property type="component" value="Unassembled WGS sequence"/>
</dbReference>
<accession>A0A9D3VYY0</accession>